<organism evidence="5 6">
    <name type="scientific">Flavobacterium soyangense</name>
    <dbReference type="NCBI Taxonomy" id="2023265"/>
    <lineage>
        <taxon>Bacteria</taxon>
        <taxon>Pseudomonadati</taxon>
        <taxon>Bacteroidota</taxon>
        <taxon>Flavobacteriia</taxon>
        <taxon>Flavobacteriales</taxon>
        <taxon>Flavobacteriaceae</taxon>
        <taxon>Flavobacterium</taxon>
    </lineage>
</organism>
<dbReference type="Gene3D" id="3.40.50.2300">
    <property type="match status" value="1"/>
</dbReference>
<dbReference type="RefSeq" id="WP_194311872.1">
    <property type="nucleotide sequence ID" value="NZ_JADHEC010000016.1"/>
</dbReference>
<keyword evidence="6" id="KW-1185">Reference proteome</keyword>
<name>A0A930XZ88_9FLAO</name>
<dbReference type="InterPro" id="IPR011006">
    <property type="entry name" value="CheY-like_superfamily"/>
</dbReference>
<dbReference type="SUPFAM" id="SSF52172">
    <property type="entry name" value="CheY-like"/>
    <property type="match status" value="1"/>
</dbReference>
<dbReference type="PROSITE" id="PS50110">
    <property type="entry name" value="RESPONSE_REGULATORY"/>
    <property type="match status" value="1"/>
</dbReference>
<gene>
    <name evidence="5" type="ORF">IR213_08455</name>
</gene>
<accession>A0A930XZ88</accession>
<evidence type="ECO:0000256" key="1">
    <source>
        <dbReference type="ARBA" id="ARBA00022553"/>
    </source>
</evidence>
<protein>
    <submittedName>
        <fullName evidence="5">Response regulator</fullName>
    </submittedName>
</protein>
<reference evidence="5" key="1">
    <citation type="submission" date="2020-11" db="EMBL/GenBank/DDBJ databases">
        <title>Genome of Flavobacterium soyangense.</title>
        <authorList>
            <person name="Liu Q."/>
            <person name="Xin Y.-H."/>
        </authorList>
    </citation>
    <scope>NUCLEOTIDE SEQUENCE</scope>
    <source>
        <strain evidence="5">CGMCC 1.13493</strain>
    </source>
</reference>
<evidence type="ECO:0000313" key="5">
    <source>
        <dbReference type="EMBL" id="MBF2708618.1"/>
    </source>
</evidence>
<dbReference type="Proteomes" id="UP000646211">
    <property type="component" value="Unassembled WGS sequence"/>
</dbReference>
<keyword evidence="1 3" id="KW-0597">Phosphoprotein</keyword>
<evidence type="ECO:0000256" key="2">
    <source>
        <dbReference type="ARBA" id="ARBA00023012"/>
    </source>
</evidence>
<feature type="modified residue" description="4-aspartylphosphate" evidence="3">
    <location>
        <position position="57"/>
    </location>
</feature>
<feature type="domain" description="Response regulatory" evidence="4">
    <location>
        <begin position="8"/>
        <end position="127"/>
    </location>
</feature>
<comment type="caution">
    <text evidence="5">The sequence shown here is derived from an EMBL/GenBank/DDBJ whole genome shotgun (WGS) entry which is preliminary data.</text>
</comment>
<dbReference type="GO" id="GO:0000160">
    <property type="term" value="P:phosphorelay signal transduction system"/>
    <property type="evidence" value="ECO:0007669"/>
    <property type="project" value="UniProtKB-KW"/>
</dbReference>
<dbReference type="InterPro" id="IPR001789">
    <property type="entry name" value="Sig_transdc_resp-reg_receiver"/>
</dbReference>
<dbReference type="PANTHER" id="PTHR44591">
    <property type="entry name" value="STRESS RESPONSE REGULATOR PROTEIN 1"/>
    <property type="match status" value="1"/>
</dbReference>
<dbReference type="PANTHER" id="PTHR44591:SF14">
    <property type="entry name" value="PROTEIN PILG"/>
    <property type="match status" value="1"/>
</dbReference>
<evidence type="ECO:0000313" key="6">
    <source>
        <dbReference type="Proteomes" id="UP000646211"/>
    </source>
</evidence>
<sequence>MKNENKIKIFLVDDDAFYLKSLEIEFLEHADFIIETYPTGELCLKNLSHNPDIIVLDYHLDGIDKTAMNGLETLDEIKAVNPDIPVIMLSSQDKIDVAIKCMHHRAFDYVVKSETAFMRLQKIITTIFSYKKMEKELSWYMDRM</sequence>
<dbReference type="SMART" id="SM00448">
    <property type="entry name" value="REC"/>
    <property type="match status" value="1"/>
</dbReference>
<evidence type="ECO:0000259" key="4">
    <source>
        <dbReference type="PROSITE" id="PS50110"/>
    </source>
</evidence>
<dbReference type="EMBL" id="JADHEC010000016">
    <property type="protein sequence ID" value="MBF2708618.1"/>
    <property type="molecule type" value="Genomic_DNA"/>
</dbReference>
<evidence type="ECO:0000256" key="3">
    <source>
        <dbReference type="PROSITE-ProRule" id="PRU00169"/>
    </source>
</evidence>
<dbReference type="CDD" id="cd00156">
    <property type="entry name" value="REC"/>
    <property type="match status" value="1"/>
</dbReference>
<keyword evidence="2" id="KW-0902">Two-component regulatory system</keyword>
<dbReference type="Pfam" id="PF00072">
    <property type="entry name" value="Response_reg"/>
    <property type="match status" value="1"/>
</dbReference>
<dbReference type="AlphaFoldDB" id="A0A930XZ88"/>
<dbReference type="InterPro" id="IPR050595">
    <property type="entry name" value="Bact_response_regulator"/>
</dbReference>
<proteinExistence type="predicted"/>